<comment type="caution">
    <text evidence="2">The sequence shown here is derived from an EMBL/GenBank/DDBJ whole genome shotgun (WGS) entry which is preliminary data.</text>
</comment>
<gene>
    <name evidence="2" type="ORF">LTR05_004265</name>
</gene>
<proteinExistence type="predicted"/>
<evidence type="ECO:0000313" key="3">
    <source>
        <dbReference type="Proteomes" id="UP001309876"/>
    </source>
</evidence>
<dbReference type="Proteomes" id="UP001309876">
    <property type="component" value="Unassembled WGS sequence"/>
</dbReference>
<accession>A0AAN7T3L6</accession>
<feature type="compositionally biased region" description="Basic residues" evidence="1">
    <location>
        <begin position="321"/>
        <end position="330"/>
    </location>
</feature>
<sequence>MHSQQPTGLSNRKLKPSSTDMLPQLPLVGMYKPFRPDIKAVTEQSGTRHGLYSRVTPSMYLMLPDAYIRRDTESSEASSTKAKDVQPDQYRSFAYQAFRCGWNEERLPTWSVSRTISQETELFLTVTDVLDEASPSVDEHFSDPSSTKRQEPSLKVSNEDADYTLEDTIDPDLSTVPLNSQRKFSFDADALADWTIVENSYRSYKRSQSRRIPEVGRTSTTSNSVTTYEVSHLVNDNPTYLPYNPKQHKAATRITSDVDKAHTTPVALPTTRFYSGAVHAFGRFTSRRITPRGTISLRHPAESGGDDQEQFEMDHSSSEKKHSKTGHLTL</sequence>
<dbReference type="AlphaFoldDB" id="A0AAN7T3L6"/>
<feature type="region of interest" description="Disordered" evidence="1">
    <location>
        <begin position="291"/>
        <end position="330"/>
    </location>
</feature>
<reference evidence="2 3" key="1">
    <citation type="submission" date="2023-08" db="EMBL/GenBank/DDBJ databases">
        <title>Black Yeasts Isolated from many extreme environments.</title>
        <authorList>
            <person name="Coleine C."/>
            <person name="Stajich J.E."/>
            <person name="Selbmann L."/>
        </authorList>
    </citation>
    <scope>NUCLEOTIDE SEQUENCE [LARGE SCALE GENOMIC DNA]</scope>
    <source>
        <strain evidence="2 3">CCFEE 5910</strain>
    </source>
</reference>
<organism evidence="2 3">
    <name type="scientific">Lithohypha guttulata</name>
    <dbReference type="NCBI Taxonomy" id="1690604"/>
    <lineage>
        <taxon>Eukaryota</taxon>
        <taxon>Fungi</taxon>
        <taxon>Dikarya</taxon>
        <taxon>Ascomycota</taxon>
        <taxon>Pezizomycotina</taxon>
        <taxon>Eurotiomycetes</taxon>
        <taxon>Chaetothyriomycetidae</taxon>
        <taxon>Chaetothyriales</taxon>
        <taxon>Trichomeriaceae</taxon>
        <taxon>Lithohypha</taxon>
    </lineage>
</organism>
<feature type="compositionally biased region" description="Basic and acidic residues" evidence="1">
    <location>
        <begin position="137"/>
        <end position="152"/>
    </location>
</feature>
<feature type="region of interest" description="Disordered" evidence="1">
    <location>
        <begin position="134"/>
        <end position="157"/>
    </location>
</feature>
<protein>
    <submittedName>
        <fullName evidence="2">Uncharacterized protein</fullName>
    </submittedName>
</protein>
<evidence type="ECO:0000313" key="2">
    <source>
        <dbReference type="EMBL" id="KAK5087094.1"/>
    </source>
</evidence>
<keyword evidence="3" id="KW-1185">Reference proteome</keyword>
<feature type="region of interest" description="Disordered" evidence="1">
    <location>
        <begin position="1"/>
        <end position="21"/>
    </location>
</feature>
<name>A0AAN7T3L6_9EURO</name>
<dbReference type="EMBL" id="JAVRRJ010000003">
    <property type="protein sequence ID" value="KAK5087094.1"/>
    <property type="molecule type" value="Genomic_DNA"/>
</dbReference>
<evidence type="ECO:0000256" key="1">
    <source>
        <dbReference type="SAM" id="MobiDB-lite"/>
    </source>
</evidence>